<evidence type="ECO:0000313" key="1">
    <source>
        <dbReference type="EMBL" id="AOS61049.1"/>
    </source>
</evidence>
<dbReference type="AlphaFoldDB" id="A0AAC9MWG0"/>
<organism evidence="1 2">
    <name type="scientific">Actinoalloteichus hymeniacidonis</name>
    <dbReference type="NCBI Taxonomy" id="340345"/>
    <lineage>
        <taxon>Bacteria</taxon>
        <taxon>Bacillati</taxon>
        <taxon>Actinomycetota</taxon>
        <taxon>Actinomycetes</taxon>
        <taxon>Pseudonocardiales</taxon>
        <taxon>Pseudonocardiaceae</taxon>
        <taxon>Actinoalloteichus</taxon>
    </lineage>
</organism>
<name>A0AAC9MWG0_9PSEU</name>
<gene>
    <name evidence="1" type="ORF">TL08_01025</name>
</gene>
<reference evidence="2" key="1">
    <citation type="submission" date="2016-03" db="EMBL/GenBank/DDBJ databases">
        <title>Complete genome sequence of the type strain Actinoalloteichus hymeniacidonis DSM 45092.</title>
        <authorList>
            <person name="Schaffert L."/>
            <person name="Albersmeier A."/>
            <person name="Winkler A."/>
            <person name="Kalinowski J."/>
            <person name="Zotchev S."/>
            <person name="Ruckert C."/>
        </authorList>
    </citation>
    <scope>NUCLEOTIDE SEQUENCE [LARGE SCALE GENOMIC DNA]</scope>
    <source>
        <strain evidence="2">HPA177(T) (DSM 45092(T))</strain>
    </source>
</reference>
<dbReference type="EMBL" id="CP014859">
    <property type="protein sequence ID" value="AOS61049.1"/>
    <property type="molecule type" value="Genomic_DNA"/>
</dbReference>
<dbReference type="KEGG" id="ahm:TL08_01025"/>
<evidence type="ECO:0000313" key="2">
    <source>
        <dbReference type="Proteomes" id="UP000095210"/>
    </source>
</evidence>
<protein>
    <submittedName>
        <fullName evidence="1">Uncharacterized protein</fullName>
    </submittedName>
</protein>
<sequence length="57" mass="6403">MTAAPGYGRDSGHLWWRTSSRPCWIRIHGVLMRELPFGVSMAGKRTLPLWSEAMGTS</sequence>
<keyword evidence="2" id="KW-1185">Reference proteome</keyword>
<dbReference type="Proteomes" id="UP000095210">
    <property type="component" value="Chromosome"/>
</dbReference>
<proteinExistence type="predicted"/>
<accession>A0AAC9MWG0</accession>